<comment type="caution">
    <text evidence="9">The sequence shown here is derived from an EMBL/GenBank/DDBJ whole genome shotgun (WGS) entry which is preliminary data.</text>
</comment>
<evidence type="ECO:0000256" key="3">
    <source>
        <dbReference type="ARBA" id="ARBA00022801"/>
    </source>
</evidence>
<accession>A0A7W7M105</accession>
<dbReference type="GO" id="GO:0003924">
    <property type="term" value="F:GTPase activity"/>
    <property type="evidence" value="ECO:0007669"/>
    <property type="project" value="InterPro"/>
</dbReference>
<keyword evidence="5 6" id="KW-0472">Membrane</keyword>
<evidence type="ECO:0000256" key="4">
    <source>
        <dbReference type="ARBA" id="ARBA00023134"/>
    </source>
</evidence>
<dbReference type="PANTHER" id="PTHR10465:SF0">
    <property type="entry name" value="SARCALUMENIN"/>
    <property type="match status" value="1"/>
</dbReference>
<organism evidence="9 10">
    <name type="scientific">Streptomyces griseomycini</name>
    <dbReference type="NCBI Taxonomy" id="66895"/>
    <lineage>
        <taxon>Bacteria</taxon>
        <taxon>Bacillati</taxon>
        <taxon>Actinomycetota</taxon>
        <taxon>Actinomycetes</taxon>
        <taxon>Kitasatosporales</taxon>
        <taxon>Streptomycetaceae</taxon>
        <taxon>Streptomyces</taxon>
    </lineage>
</organism>
<feature type="transmembrane region" description="Helical" evidence="6">
    <location>
        <begin position="524"/>
        <end position="552"/>
    </location>
</feature>
<dbReference type="InterPro" id="IPR027417">
    <property type="entry name" value="P-loop_NTPase"/>
</dbReference>
<keyword evidence="3" id="KW-0378">Hydrolase</keyword>
<protein>
    <submittedName>
        <fullName evidence="9">tRNA U34 5-carboxymethylaminomethyl modifying GTPase MnmE/TrmE</fullName>
    </submittedName>
</protein>
<feature type="domain" description="BDLP-like helical" evidence="8">
    <location>
        <begin position="278"/>
        <end position="475"/>
    </location>
</feature>
<dbReference type="GO" id="GO:0016020">
    <property type="term" value="C:membrane"/>
    <property type="evidence" value="ECO:0007669"/>
    <property type="project" value="UniProtKB-SubCell"/>
</dbReference>
<keyword evidence="4" id="KW-0342">GTP-binding</keyword>
<evidence type="ECO:0000256" key="1">
    <source>
        <dbReference type="ARBA" id="ARBA00004370"/>
    </source>
</evidence>
<name>A0A7W7M105_9ACTN</name>
<dbReference type="AlphaFoldDB" id="A0A7W7M105"/>
<feature type="domain" description="Dynamin N-terminal" evidence="7">
    <location>
        <begin position="62"/>
        <end position="222"/>
    </location>
</feature>
<gene>
    <name evidence="9" type="ORF">FHS37_003276</name>
</gene>
<dbReference type="GO" id="GO:0008053">
    <property type="term" value="P:mitochondrial fusion"/>
    <property type="evidence" value="ECO:0007669"/>
    <property type="project" value="TreeGrafter"/>
</dbReference>
<evidence type="ECO:0000256" key="2">
    <source>
        <dbReference type="ARBA" id="ARBA00022741"/>
    </source>
</evidence>
<dbReference type="InterPro" id="IPR027094">
    <property type="entry name" value="Mitofusin_fam"/>
</dbReference>
<dbReference type="InterPro" id="IPR049399">
    <property type="entry name" value="BDLP-like_hel"/>
</dbReference>
<dbReference type="Gene3D" id="3.40.50.300">
    <property type="entry name" value="P-loop containing nucleotide triphosphate hydrolases"/>
    <property type="match status" value="1"/>
</dbReference>
<keyword evidence="10" id="KW-1185">Reference proteome</keyword>
<proteinExistence type="predicted"/>
<keyword evidence="2" id="KW-0547">Nucleotide-binding</keyword>
<dbReference type="Pfam" id="PF21808">
    <property type="entry name" value="Dynamin-like_hel_bact"/>
    <property type="match status" value="1"/>
</dbReference>
<evidence type="ECO:0000256" key="6">
    <source>
        <dbReference type="SAM" id="Phobius"/>
    </source>
</evidence>
<evidence type="ECO:0000313" key="9">
    <source>
        <dbReference type="EMBL" id="MBB4899216.1"/>
    </source>
</evidence>
<evidence type="ECO:0000256" key="5">
    <source>
        <dbReference type="ARBA" id="ARBA00023136"/>
    </source>
</evidence>
<evidence type="ECO:0000259" key="7">
    <source>
        <dbReference type="Pfam" id="PF00350"/>
    </source>
</evidence>
<keyword evidence="6" id="KW-0812">Transmembrane</keyword>
<sequence>MNDKKEITNMGNNDLARFKARKQELIEVIQRLRKVAADLGDTAAVTAMDALAAKVDRDVFKVVFLGQFRRGKSTVINSELGREVLPAFAVPTTEIPIEVRYGEEPYAVLHPRDGGAQVRIPVEQLAAHVVIDNEQPERKSRFERCEVYYPLPLCENGVELVDTAGTDDDEERERVTFEYLTQADACVYVLDCTQPMGINERDFLVDRLLPLGQEDMFFVYNRINLVPEEERDRVIEVATARVTRISADGRPLRVKPERIFFLDAKGALDGCTAADPQAVAVSGLPEFDRALRTFLAQERGRAKLLGPARELRYKVQDARRMVADRQAMYHQSLEELEANYEAAQPQLELLEQQRRTIAGSLAMQITAIEQDVEAAARSLFATLAEECPQFTLQAELEHKLGANPLTHKQQVEAVVEELAEVVDQWIKDRAFTWTQDTLAPLLEESTAKLHEGVSTDLEHFLDTAHKVMDTVSGNRKLSMDDGAGPPLERVLAGLGGTVLLDPGLGAIGARFGAGEMVRAVFPQLAVLVIGLMVGLGPLGIMAALTATALLLFPGRLERMTNKVREKVGEEIADGIRSQAPDTAREIACGVGERLRALADAVDTGLEARAASVRQQIEAALHDKRVGQKTIDEQQKLMLRLAQTLNEIEAARSGLEDAVRG</sequence>
<evidence type="ECO:0000313" key="10">
    <source>
        <dbReference type="Proteomes" id="UP000579523"/>
    </source>
</evidence>
<dbReference type="EMBL" id="JACHJI010000005">
    <property type="protein sequence ID" value="MBB4899216.1"/>
    <property type="molecule type" value="Genomic_DNA"/>
</dbReference>
<dbReference type="CDD" id="cd09912">
    <property type="entry name" value="DLP_2"/>
    <property type="match status" value="1"/>
</dbReference>
<dbReference type="Proteomes" id="UP000579523">
    <property type="component" value="Unassembled WGS sequence"/>
</dbReference>
<keyword evidence="6" id="KW-1133">Transmembrane helix</keyword>
<dbReference type="GO" id="GO:0005525">
    <property type="term" value="F:GTP binding"/>
    <property type="evidence" value="ECO:0007669"/>
    <property type="project" value="UniProtKB-KW"/>
</dbReference>
<comment type="subcellular location">
    <subcellularLocation>
        <location evidence="1">Membrane</location>
    </subcellularLocation>
</comment>
<dbReference type="PANTHER" id="PTHR10465">
    <property type="entry name" value="TRANSMEMBRANE GTPASE FZO1"/>
    <property type="match status" value="1"/>
</dbReference>
<evidence type="ECO:0000259" key="8">
    <source>
        <dbReference type="Pfam" id="PF21808"/>
    </source>
</evidence>
<reference evidence="9 10" key="1">
    <citation type="submission" date="2020-08" db="EMBL/GenBank/DDBJ databases">
        <title>Genomic Encyclopedia of Type Strains, Phase III (KMG-III): the genomes of soil and plant-associated and newly described type strains.</title>
        <authorList>
            <person name="Whitman W."/>
        </authorList>
    </citation>
    <scope>NUCLEOTIDE SEQUENCE [LARGE SCALE GENOMIC DNA]</scope>
    <source>
        <strain evidence="9 10">CECT 3273</strain>
    </source>
</reference>
<dbReference type="Pfam" id="PF00350">
    <property type="entry name" value="Dynamin_N"/>
    <property type="match status" value="1"/>
</dbReference>
<dbReference type="RefSeq" id="WP_190012417.1">
    <property type="nucleotide sequence ID" value="NZ_BMTI01000006.1"/>
</dbReference>
<dbReference type="InterPro" id="IPR045063">
    <property type="entry name" value="Dynamin_N"/>
</dbReference>
<dbReference type="SUPFAM" id="SSF52540">
    <property type="entry name" value="P-loop containing nucleoside triphosphate hydrolases"/>
    <property type="match status" value="1"/>
</dbReference>